<name>A0A8J3UI20_9ACTN</name>
<reference evidence="3" key="1">
    <citation type="submission" date="2021-01" db="EMBL/GenBank/DDBJ databases">
        <title>Whole genome shotgun sequence of Planotetraspora silvatica NBRC 100141.</title>
        <authorList>
            <person name="Komaki H."/>
            <person name="Tamura T."/>
        </authorList>
    </citation>
    <scope>NUCLEOTIDE SEQUENCE</scope>
    <source>
        <strain evidence="3">NBRC 100141</strain>
    </source>
</reference>
<dbReference type="GO" id="GO:0003824">
    <property type="term" value="F:catalytic activity"/>
    <property type="evidence" value="ECO:0007669"/>
    <property type="project" value="InterPro"/>
</dbReference>
<dbReference type="GO" id="GO:0009116">
    <property type="term" value="P:nucleoside metabolic process"/>
    <property type="evidence" value="ECO:0007669"/>
    <property type="project" value="InterPro"/>
</dbReference>
<dbReference type="InterPro" id="IPR000845">
    <property type="entry name" value="Nucleoside_phosphorylase_d"/>
</dbReference>
<feature type="compositionally biased region" description="Basic and acidic residues" evidence="1">
    <location>
        <begin position="143"/>
        <end position="172"/>
    </location>
</feature>
<dbReference type="Proteomes" id="UP000644610">
    <property type="component" value="Unassembled WGS sequence"/>
</dbReference>
<proteinExistence type="predicted"/>
<dbReference type="EMBL" id="BOOQ01000007">
    <property type="protein sequence ID" value="GII44935.1"/>
    <property type="molecule type" value="Genomic_DNA"/>
</dbReference>
<feature type="compositionally biased region" description="Low complexity" evidence="1">
    <location>
        <begin position="124"/>
        <end position="133"/>
    </location>
</feature>
<accession>A0A8J3UI20</accession>
<evidence type="ECO:0000313" key="3">
    <source>
        <dbReference type="EMBL" id="GII44935.1"/>
    </source>
</evidence>
<dbReference type="InterPro" id="IPR035994">
    <property type="entry name" value="Nucleoside_phosphorylase_sf"/>
</dbReference>
<dbReference type="AlphaFoldDB" id="A0A8J3UI20"/>
<protein>
    <recommendedName>
        <fullName evidence="2">Nucleoside phosphorylase domain-containing protein</fullName>
    </recommendedName>
</protein>
<organism evidence="3 4">
    <name type="scientific">Planotetraspora silvatica</name>
    <dbReference type="NCBI Taxonomy" id="234614"/>
    <lineage>
        <taxon>Bacteria</taxon>
        <taxon>Bacillati</taxon>
        <taxon>Actinomycetota</taxon>
        <taxon>Actinomycetes</taxon>
        <taxon>Streptosporangiales</taxon>
        <taxon>Streptosporangiaceae</taxon>
        <taxon>Planotetraspora</taxon>
    </lineage>
</organism>
<feature type="region of interest" description="Disordered" evidence="1">
    <location>
        <begin position="239"/>
        <end position="259"/>
    </location>
</feature>
<feature type="region of interest" description="Disordered" evidence="1">
    <location>
        <begin position="114"/>
        <end position="177"/>
    </location>
</feature>
<dbReference type="Pfam" id="PF01048">
    <property type="entry name" value="PNP_UDP_1"/>
    <property type="match status" value="1"/>
</dbReference>
<sequence>MTGPLICVALGIEARAVRRGLPPGHDEVIRLGMGPRRAARAAAGLPPGVPLALTGFAGALDDGLSPGEVLVASEVRYDGQVWPCPSAPLIAGDLARAGLAVQTGPVVTTRRVVTGGARRRAAREGMPAAAAERTQGRPAGTQETEHADHANHAEGERAHTNHAEGEPARAADMESGPVAAARAGLPFAVVRVVVDTPSRPLLRPATIAHGLAARRVLTRLGPVLARWAAATGTRRVLLGAPTGDMEGDPGTRPTPDLTLLVRPDARPPHPLRSDAHEPGGLHAVGAPGDVALGWLAGARTIRLAGGPPALVSAVLTALEGLGPLVVEKQRATAEATALPKEAWP</sequence>
<dbReference type="RefSeq" id="WP_203972574.1">
    <property type="nucleotide sequence ID" value="NZ_BAAAKY010000028.1"/>
</dbReference>
<keyword evidence="4" id="KW-1185">Reference proteome</keyword>
<evidence type="ECO:0000259" key="2">
    <source>
        <dbReference type="Pfam" id="PF01048"/>
    </source>
</evidence>
<comment type="caution">
    <text evidence="3">The sequence shown here is derived from an EMBL/GenBank/DDBJ whole genome shotgun (WGS) entry which is preliminary data.</text>
</comment>
<evidence type="ECO:0000313" key="4">
    <source>
        <dbReference type="Proteomes" id="UP000644610"/>
    </source>
</evidence>
<dbReference type="Gene3D" id="3.40.50.1580">
    <property type="entry name" value="Nucleoside phosphorylase domain"/>
    <property type="match status" value="1"/>
</dbReference>
<feature type="domain" description="Nucleoside phosphorylase" evidence="2">
    <location>
        <begin position="51"/>
        <end position="200"/>
    </location>
</feature>
<evidence type="ECO:0000256" key="1">
    <source>
        <dbReference type="SAM" id="MobiDB-lite"/>
    </source>
</evidence>
<gene>
    <name evidence="3" type="ORF">Psi02_13590</name>
</gene>
<dbReference type="SUPFAM" id="SSF53167">
    <property type="entry name" value="Purine and uridine phosphorylases"/>
    <property type="match status" value="1"/>
</dbReference>